<evidence type="ECO:0000259" key="6">
    <source>
        <dbReference type="Pfam" id="PF00389"/>
    </source>
</evidence>
<dbReference type="Pfam" id="PF00389">
    <property type="entry name" value="2-Hacid_dh"/>
    <property type="match status" value="1"/>
</dbReference>
<keyword evidence="4" id="KW-0520">NAD</keyword>
<dbReference type="InterPro" id="IPR029752">
    <property type="entry name" value="D-isomer_DH_CS1"/>
</dbReference>
<dbReference type="EMBL" id="FOZN01000001">
    <property type="protein sequence ID" value="SFS00076.1"/>
    <property type="molecule type" value="Genomic_DNA"/>
</dbReference>
<feature type="domain" description="D-isomer specific 2-hydroxyacid dehydrogenase catalytic" evidence="6">
    <location>
        <begin position="33"/>
        <end position="307"/>
    </location>
</feature>
<dbReference type="SUPFAM" id="SSF52283">
    <property type="entry name" value="Formate/glycerate dehydrogenase catalytic domain-like"/>
    <property type="match status" value="1"/>
</dbReference>
<proteinExistence type="inferred from homology"/>
<name>A0AA94HLA3_9MICO</name>
<evidence type="ECO:0000256" key="3">
    <source>
        <dbReference type="ARBA" id="ARBA00023002"/>
    </source>
</evidence>
<dbReference type="SUPFAM" id="SSF51735">
    <property type="entry name" value="NAD(P)-binding Rossmann-fold domains"/>
    <property type="match status" value="1"/>
</dbReference>
<dbReference type="GO" id="GO:0051287">
    <property type="term" value="F:NAD binding"/>
    <property type="evidence" value="ECO:0007669"/>
    <property type="project" value="InterPro"/>
</dbReference>
<dbReference type="InterPro" id="IPR050857">
    <property type="entry name" value="D-2-hydroxyacid_DH"/>
</dbReference>
<dbReference type="PROSITE" id="PS00065">
    <property type="entry name" value="D_2_HYDROXYACID_DH_1"/>
    <property type="match status" value="1"/>
</dbReference>
<comment type="similarity">
    <text evidence="1 5">Belongs to the D-isomer specific 2-hydroxyacid dehydrogenase family.</text>
</comment>
<evidence type="ECO:0000259" key="7">
    <source>
        <dbReference type="Pfam" id="PF02826"/>
    </source>
</evidence>
<evidence type="ECO:0000313" key="9">
    <source>
        <dbReference type="Proteomes" id="UP000198506"/>
    </source>
</evidence>
<dbReference type="PANTHER" id="PTHR42789">
    <property type="entry name" value="D-ISOMER SPECIFIC 2-HYDROXYACID DEHYDROGENASE FAMILY PROTEIN (AFU_ORTHOLOGUE AFUA_6G10090)"/>
    <property type="match status" value="1"/>
</dbReference>
<evidence type="ECO:0000313" key="8">
    <source>
        <dbReference type="EMBL" id="SFS00076.1"/>
    </source>
</evidence>
<reference evidence="8 9" key="1">
    <citation type="submission" date="2016-10" db="EMBL/GenBank/DDBJ databases">
        <authorList>
            <person name="Varghese N."/>
            <person name="Submissions S."/>
        </authorList>
    </citation>
    <scope>NUCLEOTIDE SEQUENCE [LARGE SCALE GENOMIC DNA]</scope>
    <source>
        <strain evidence="8 9">IAM 15147</strain>
    </source>
</reference>
<dbReference type="PROSITE" id="PS00671">
    <property type="entry name" value="D_2_HYDROXYACID_DH_3"/>
    <property type="match status" value="1"/>
</dbReference>
<dbReference type="GO" id="GO:0008652">
    <property type="term" value="P:amino acid biosynthetic process"/>
    <property type="evidence" value="ECO:0007669"/>
    <property type="project" value="UniProtKB-KW"/>
</dbReference>
<dbReference type="Proteomes" id="UP000198506">
    <property type="component" value="Unassembled WGS sequence"/>
</dbReference>
<sequence length="315" mass="33589">MRGAPVKIVHPDGSQDERGELERALQEHGIPLDDVEVHYGAPADADEWVSRVGDAELVMLGWSVPDAALERFPAVRAIVFLGTGAADHINLALADRLGIEVRTVSGYGDDSVAEHALALLLSMARRIPEHDAQVRNGQWGQRAGTLLRGKTVGVVGLGGIGSRFAQLATGIGMEVVGWNRSAERGASIHDGIPLLPLDELCRRADVVSLHLALNRDTEALISAERIDSMAPGTILVNTARGGVVDEAAVRRRAEAGELRYAADVFDPEPLPADSPQRQSPNTVLTPHVAFFTPEATLELYRGACAHVATLLVKAA</sequence>
<accession>A0AA94HLA3</accession>
<keyword evidence="3 5" id="KW-0560">Oxidoreductase</keyword>
<dbReference type="Pfam" id="PF02826">
    <property type="entry name" value="2-Hacid_dh_C"/>
    <property type="match status" value="1"/>
</dbReference>
<evidence type="ECO:0000256" key="2">
    <source>
        <dbReference type="ARBA" id="ARBA00022605"/>
    </source>
</evidence>
<dbReference type="InterPro" id="IPR006139">
    <property type="entry name" value="D-isomer_2_OHA_DH_cat_dom"/>
</dbReference>
<keyword evidence="2" id="KW-0028">Amino-acid biosynthesis</keyword>
<dbReference type="Gene3D" id="3.40.50.720">
    <property type="entry name" value="NAD(P)-binding Rossmann-like Domain"/>
    <property type="match status" value="2"/>
</dbReference>
<evidence type="ECO:0000256" key="4">
    <source>
        <dbReference type="ARBA" id="ARBA00023027"/>
    </source>
</evidence>
<dbReference type="AlphaFoldDB" id="A0AA94HLA3"/>
<protein>
    <submittedName>
        <fullName evidence="8">D-isomer specific 2-hydroxyacid dehydrogenase, catalytic domain</fullName>
    </submittedName>
</protein>
<organism evidence="8 9">
    <name type="scientific">Agrococcus baldri</name>
    <dbReference type="NCBI Taxonomy" id="153730"/>
    <lineage>
        <taxon>Bacteria</taxon>
        <taxon>Bacillati</taxon>
        <taxon>Actinomycetota</taxon>
        <taxon>Actinomycetes</taxon>
        <taxon>Micrococcales</taxon>
        <taxon>Microbacteriaceae</taxon>
        <taxon>Agrococcus</taxon>
    </lineage>
</organism>
<comment type="caution">
    <text evidence="8">The sequence shown here is derived from an EMBL/GenBank/DDBJ whole genome shotgun (WGS) entry which is preliminary data.</text>
</comment>
<dbReference type="PANTHER" id="PTHR42789:SF1">
    <property type="entry name" value="D-ISOMER SPECIFIC 2-HYDROXYACID DEHYDROGENASE FAMILY PROTEIN (AFU_ORTHOLOGUE AFUA_6G10090)"/>
    <property type="match status" value="1"/>
</dbReference>
<gene>
    <name evidence="8" type="ORF">SAMN04487783_0416</name>
</gene>
<dbReference type="GO" id="GO:0016616">
    <property type="term" value="F:oxidoreductase activity, acting on the CH-OH group of donors, NAD or NADP as acceptor"/>
    <property type="evidence" value="ECO:0007669"/>
    <property type="project" value="InterPro"/>
</dbReference>
<dbReference type="InterPro" id="IPR029753">
    <property type="entry name" value="D-isomer_DH_CS"/>
</dbReference>
<evidence type="ECO:0000256" key="5">
    <source>
        <dbReference type="RuleBase" id="RU003719"/>
    </source>
</evidence>
<evidence type="ECO:0000256" key="1">
    <source>
        <dbReference type="ARBA" id="ARBA00005854"/>
    </source>
</evidence>
<feature type="domain" description="D-isomer specific 2-hydroxyacid dehydrogenase NAD-binding" evidence="7">
    <location>
        <begin position="117"/>
        <end position="289"/>
    </location>
</feature>
<dbReference type="InterPro" id="IPR036291">
    <property type="entry name" value="NAD(P)-bd_dom_sf"/>
</dbReference>
<dbReference type="InterPro" id="IPR006140">
    <property type="entry name" value="D-isomer_DH_NAD-bd"/>
</dbReference>
<keyword evidence="9" id="KW-1185">Reference proteome</keyword>